<dbReference type="InterPro" id="IPR000182">
    <property type="entry name" value="GNAT_dom"/>
</dbReference>
<dbReference type="PROSITE" id="PS51186">
    <property type="entry name" value="GNAT"/>
    <property type="match status" value="1"/>
</dbReference>
<dbReference type="SUPFAM" id="SSF55729">
    <property type="entry name" value="Acyl-CoA N-acyltransferases (Nat)"/>
    <property type="match status" value="1"/>
</dbReference>
<protein>
    <submittedName>
        <fullName evidence="3">RimJ/RimL family protein N-acetyltransferase</fullName>
    </submittedName>
</protein>
<evidence type="ECO:0000313" key="4">
    <source>
        <dbReference type="Proteomes" id="UP000638648"/>
    </source>
</evidence>
<dbReference type="Pfam" id="PF13302">
    <property type="entry name" value="Acetyltransf_3"/>
    <property type="match status" value="1"/>
</dbReference>
<dbReference type="InterPro" id="IPR016181">
    <property type="entry name" value="Acyl_CoA_acyltransferase"/>
</dbReference>
<name>A0A927MZA2_9ACTN</name>
<evidence type="ECO:0000313" key="3">
    <source>
        <dbReference type="EMBL" id="MBE1608932.1"/>
    </source>
</evidence>
<gene>
    <name evidence="3" type="ORF">HEB94_005780</name>
</gene>
<accession>A0A927MZA2</accession>
<dbReference type="Gene3D" id="3.40.630.30">
    <property type="match status" value="1"/>
</dbReference>
<reference evidence="3" key="1">
    <citation type="submission" date="2020-10" db="EMBL/GenBank/DDBJ databases">
        <title>Sequencing the genomes of 1000 actinobacteria strains.</title>
        <authorList>
            <person name="Klenk H.-P."/>
        </authorList>
    </citation>
    <scope>NUCLEOTIDE SEQUENCE</scope>
    <source>
        <strain evidence="3">DSM 45354</strain>
    </source>
</reference>
<evidence type="ECO:0000256" key="1">
    <source>
        <dbReference type="SAM" id="MobiDB-lite"/>
    </source>
</evidence>
<proteinExistence type="predicted"/>
<dbReference type="GO" id="GO:0016747">
    <property type="term" value="F:acyltransferase activity, transferring groups other than amino-acyl groups"/>
    <property type="evidence" value="ECO:0007669"/>
    <property type="project" value="InterPro"/>
</dbReference>
<keyword evidence="4" id="KW-1185">Reference proteome</keyword>
<evidence type="ECO:0000259" key="2">
    <source>
        <dbReference type="PROSITE" id="PS51186"/>
    </source>
</evidence>
<dbReference type="PANTHER" id="PTHR43415">
    <property type="entry name" value="SPERMIDINE N(1)-ACETYLTRANSFERASE"/>
    <property type="match status" value="1"/>
</dbReference>
<dbReference type="AlphaFoldDB" id="A0A927MZA2"/>
<dbReference type="Proteomes" id="UP000638648">
    <property type="component" value="Unassembled WGS sequence"/>
</dbReference>
<dbReference type="PANTHER" id="PTHR43415:SF3">
    <property type="entry name" value="GNAT-FAMILY ACETYLTRANSFERASE"/>
    <property type="match status" value="1"/>
</dbReference>
<feature type="domain" description="N-acetyltransferase" evidence="2">
    <location>
        <begin position="1"/>
        <end position="158"/>
    </location>
</feature>
<feature type="region of interest" description="Disordered" evidence="1">
    <location>
        <begin position="163"/>
        <end position="186"/>
    </location>
</feature>
<comment type="caution">
    <text evidence="3">The sequence shown here is derived from an EMBL/GenBank/DDBJ whole genome shotgun (WGS) entry which is preliminary data.</text>
</comment>
<sequence length="186" mass="21232">MTRDDLPVLLSYYNDPEVDLAAGELPSPTSMERLEKWYERLIEQQPMRRFAIDVDGKFVGTCLLQDIDETAGHAELGITIGDKDSWGRGYGRDAIRLLLDYAFRLANLRRVWLRTHADNERAIRAYRAVGFVEEGRLREHQWLAGRYVDTVIMGILRTEFGGPAPRSMTHQSGNPARATGLQERAR</sequence>
<dbReference type="EMBL" id="JADBEM010000001">
    <property type="protein sequence ID" value="MBE1608932.1"/>
    <property type="molecule type" value="Genomic_DNA"/>
</dbReference>
<organism evidence="3 4">
    <name type="scientific">Actinopolymorpha pittospori</name>
    <dbReference type="NCBI Taxonomy" id="648752"/>
    <lineage>
        <taxon>Bacteria</taxon>
        <taxon>Bacillati</taxon>
        <taxon>Actinomycetota</taxon>
        <taxon>Actinomycetes</taxon>
        <taxon>Propionibacteriales</taxon>
        <taxon>Actinopolymorphaceae</taxon>
        <taxon>Actinopolymorpha</taxon>
    </lineage>
</organism>
<dbReference type="CDD" id="cd04301">
    <property type="entry name" value="NAT_SF"/>
    <property type="match status" value="1"/>
</dbReference>